<dbReference type="PANTHER" id="PTHR12526:SF510">
    <property type="entry name" value="D-INOSITOL 3-PHOSPHATE GLYCOSYLTRANSFERASE"/>
    <property type="match status" value="1"/>
</dbReference>
<dbReference type="EMBL" id="JAETWB010000002">
    <property type="protein sequence ID" value="MBL6077908.1"/>
    <property type="molecule type" value="Genomic_DNA"/>
</dbReference>
<evidence type="ECO:0000313" key="5">
    <source>
        <dbReference type="Proteomes" id="UP000660885"/>
    </source>
</evidence>
<dbReference type="PANTHER" id="PTHR12526">
    <property type="entry name" value="GLYCOSYLTRANSFERASE"/>
    <property type="match status" value="1"/>
</dbReference>
<evidence type="ECO:0000259" key="3">
    <source>
        <dbReference type="Pfam" id="PF13439"/>
    </source>
</evidence>
<keyword evidence="5" id="KW-1185">Reference proteome</keyword>
<dbReference type="Pfam" id="PF13439">
    <property type="entry name" value="Glyco_transf_4"/>
    <property type="match status" value="1"/>
</dbReference>
<dbReference type="Pfam" id="PF13692">
    <property type="entry name" value="Glyco_trans_1_4"/>
    <property type="match status" value="1"/>
</dbReference>
<dbReference type="CDD" id="cd03801">
    <property type="entry name" value="GT4_PimA-like"/>
    <property type="match status" value="1"/>
</dbReference>
<name>A0ABS1TZQ4_9PROT</name>
<accession>A0ABS1TZQ4</accession>
<evidence type="ECO:0000256" key="1">
    <source>
        <dbReference type="ARBA" id="ARBA00022676"/>
    </source>
</evidence>
<feature type="domain" description="Glycosyltransferase subfamily 4-like N-terminal" evidence="3">
    <location>
        <begin position="20"/>
        <end position="180"/>
    </location>
</feature>
<dbReference type="Gene3D" id="3.40.50.2000">
    <property type="entry name" value="Glycogen Phosphorylase B"/>
    <property type="match status" value="2"/>
</dbReference>
<proteinExistence type="predicted"/>
<dbReference type="InterPro" id="IPR028098">
    <property type="entry name" value="Glyco_trans_4-like_N"/>
</dbReference>
<keyword evidence="2" id="KW-0808">Transferase</keyword>
<sequence>MTARVRRLRRLLVLLPSAAIGGAERHTATLALALAEAGVEVIAAAEPELLPGLAPLFHPLAPVAAPIGWREAEEPEANAARQARTAAALIARHAPEAALLPLPWPSHGLGLQRALAEARLPGLAIAHLAPREPVPVPAALLRPVLAAPLAWAAVSAPVAGRVEALFGLAAGQVAVVPNGVAPPVEDPARRAAQRRARRAALGLGPAAPLVLFAGRLEEKKGADLLPALAERLEEVSGATLGALGEGPLAPSLAAHPAARPGGPLRLRGPADDVGDWLLAADALVLPSRLEGCPLIALEAAARRCPVVATAAALECWGGMADSLAFVSETQSILSLTGHVSVILRKAPNSIGRIDAAEAHALRHGMLEMLSRYSVLLRGLVAGCGRYG</sequence>
<evidence type="ECO:0000256" key="2">
    <source>
        <dbReference type="ARBA" id="ARBA00022679"/>
    </source>
</evidence>
<protein>
    <submittedName>
        <fullName evidence="4">Glycosyltransferase family 4 protein</fullName>
    </submittedName>
</protein>
<reference evidence="4 5" key="1">
    <citation type="submission" date="2021-01" db="EMBL/GenBank/DDBJ databases">
        <title>Belnapia mucosa sp. nov. and Belnapia arida sp. nov., isolated from the Tabernas Desert (Almeria, Spain).</title>
        <authorList>
            <person name="Molina-Menor E."/>
            <person name="Vidal-Verdu A."/>
            <person name="Calonge A."/>
            <person name="Satari L."/>
            <person name="Pereto J."/>
            <person name="Porcar M."/>
        </authorList>
    </citation>
    <scope>NUCLEOTIDE SEQUENCE [LARGE SCALE GENOMIC DNA]</scope>
    <source>
        <strain evidence="4 5">T18</strain>
    </source>
</reference>
<dbReference type="Proteomes" id="UP000660885">
    <property type="component" value="Unassembled WGS sequence"/>
</dbReference>
<evidence type="ECO:0000313" key="4">
    <source>
        <dbReference type="EMBL" id="MBL6077908.1"/>
    </source>
</evidence>
<comment type="caution">
    <text evidence="4">The sequence shown here is derived from an EMBL/GenBank/DDBJ whole genome shotgun (WGS) entry which is preliminary data.</text>
</comment>
<dbReference type="SUPFAM" id="SSF53756">
    <property type="entry name" value="UDP-Glycosyltransferase/glycogen phosphorylase"/>
    <property type="match status" value="1"/>
</dbReference>
<dbReference type="RefSeq" id="WP_202831066.1">
    <property type="nucleotide sequence ID" value="NZ_JAETWB010000002.1"/>
</dbReference>
<organism evidence="4 5">
    <name type="scientific">Belnapia arida</name>
    <dbReference type="NCBI Taxonomy" id="2804533"/>
    <lineage>
        <taxon>Bacteria</taxon>
        <taxon>Pseudomonadati</taxon>
        <taxon>Pseudomonadota</taxon>
        <taxon>Alphaproteobacteria</taxon>
        <taxon>Acetobacterales</taxon>
        <taxon>Roseomonadaceae</taxon>
        <taxon>Belnapia</taxon>
    </lineage>
</organism>
<keyword evidence="1" id="KW-0328">Glycosyltransferase</keyword>
<gene>
    <name evidence="4" type="ORF">JMJ56_07820</name>
</gene>